<accession>A0A6M3L5L3</accession>
<feature type="compositionally biased region" description="Polar residues" evidence="1">
    <location>
        <begin position="1"/>
        <end position="10"/>
    </location>
</feature>
<feature type="compositionally biased region" description="Basic and acidic residues" evidence="1">
    <location>
        <begin position="12"/>
        <end position="24"/>
    </location>
</feature>
<reference evidence="2" key="1">
    <citation type="submission" date="2020-03" db="EMBL/GenBank/DDBJ databases">
        <title>The deep terrestrial virosphere.</title>
        <authorList>
            <person name="Holmfeldt K."/>
            <person name="Nilsson E."/>
            <person name="Simone D."/>
            <person name="Lopez-Fernandez M."/>
            <person name="Wu X."/>
            <person name="de Brujin I."/>
            <person name="Lundin D."/>
            <person name="Andersson A."/>
            <person name="Bertilsson S."/>
            <person name="Dopson M."/>
        </authorList>
    </citation>
    <scope>NUCLEOTIDE SEQUENCE</scope>
    <source>
        <strain evidence="2">MM415B02743</strain>
    </source>
</reference>
<dbReference type="AlphaFoldDB" id="A0A6M3L5L3"/>
<proteinExistence type="predicted"/>
<evidence type="ECO:0000256" key="1">
    <source>
        <dbReference type="SAM" id="MobiDB-lite"/>
    </source>
</evidence>
<feature type="compositionally biased region" description="Basic and acidic residues" evidence="1">
    <location>
        <begin position="741"/>
        <end position="751"/>
    </location>
</feature>
<feature type="region of interest" description="Disordered" evidence="1">
    <location>
        <begin position="1"/>
        <end position="24"/>
    </location>
</feature>
<evidence type="ECO:0008006" key="3">
    <source>
        <dbReference type="Google" id="ProtNLM"/>
    </source>
</evidence>
<name>A0A6M3L5L3_9ZZZZ</name>
<dbReference type="EMBL" id="MT142786">
    <property type="protein sequence ID" value="QJA88535.1"/>
    <property type="molecule type" value="Genomic_DNA"/>
</dbReference>
<feature type="region of interest" description="Disordered" evidence="1">
    <location>
        <begin position="722"/>
        <end position="751"/>
    </location>
</feature>
<gene>
    <name evidence="2" type="ORF">MM415B02743_0006</name>
</gene>
<organism evidence="2">
    <name type="scientific">viral metagenome</name>
    <dbReference type="NCBI Taxonomy" id="1070528"/>
    <lineage>
        <taxon>unclassified sequences</taxon>
        <taxon>metagenomes</taxon>
        <taxon>organismal metagenomes</taxon>
    </lineage>
</organism>
<protein>
    <recommendedName>
        <fullName evidence="3">Portal protein</fullName>
    </recommendedName>
</protein>
<evidence type="ECO:0000313" key="2">
    <source>
        <dbReference type="EMBL" id="QJA88535.1"/>
    </source>
</evidence>
<sequence>MADETTQQSDKAVPKDYNELLPPEGHKDVGEKLYMILDTILKDKDQAGLPDRWSSNYEFGKNVHWKTQSKDIPLSSANLMFTHRQRTVNELTDNNPTFNVVQIGSMPDEELIEVYLHTARHWWEDQNQQAVFERSVMDGETFNCCIEKVVFNPELEGIGEVETQNISPLHFGFYPTKSKDIQKADAVLHFRPMMVREAKRRWPDFADEIQADSEYLEQIDEDKLREAQVGKPGKVGDWFASIGSVIKHMMGNTEGSIGTGEEDELLIVEGWVKDRTIETIEIEEDGVLVSYTQPKYPGEIRCLMACNGGKFVLEDKPNPSINPSLPRGEAAKTYLFDKYPFILTQSITDTVNPWGAGDFEQLKGLQIDFNKSLTQFNLFKKKAFGLKLLNPGDSGVPNEQLDNVPRTLNPSNALVAAGIRYVDPPRVPAELPMSIDMIKMLFFLVSGEFELENAQTPGREVVSYKAIATLLERATTMKRGKVRNYSRMITIRGRMYFSHVQNWYDQSRFITYEKDGETKTKEINAEILRIPAKLTVVPGSTMPISQVQKREEAIGLAEKGQIDLEELLKRLDWPDWKTVVRRMKEGPFSAFLQMLGAMGAPEQLLGLFKQLMDTDPKDFKTAQAQGKVPDFNRIIKQLASGGQEEDPERETALATQQVEMTLKQAQTDKVIAEGELVEEKIITERLMQQVKAMGVTFDQEKLKIERARVATEIKAERAKAINDSKKIDMTSSAKGRVQGPYREKGLKSNNK</sequence>